<accession>A0ABS5JZC7</accession>
<dbReference type="InterPro" id="IPR039426">
    <property type="entry name" value="TonB-dep_rcpt-like"/>
</dbReference>
<evidence type="ECO:0000256" key="1">
    <source>
        <dbReference type="ARBA" id="ARBA00004571"/>
    </source>
</evidence>
<keyword evidence="6" id="KW-0998">Cell outer membrane</keyword>
<evidence type="ECO:0000256" key="4">
    <source>
        <dbReference type="ARBA" id="ARBA00022692"/>
    </source>
</evidence>
<dbReference type="InterPro" id="IPR036942">
    <property type="entry name" value="Beta-barrel_TonB_sf"/>
</dbReference>
<organism evidence="9 10">
    <name type="scientific">Carboxylicivirga linearis</name>
    <dbReference type="NCBI Taxonomy" id="1628157"/>
    <lineage>
        <taxon>Bacteria</taxon>
        <taxon>Pseudomonadati</taxon>
        <taxon>Bacteroidota</taxon>
        <taxon>Bacteroidia</taxon>
        <taxon>Marinilabiliales</taxon>
        <taxon>Marinilabiliaceae</taxon>
        <taxon>Carboxylicivirga</taxon>
    </lineage>
</organism>
<dbReference type="Gene3D" id="2.40.170.20">
    <property type="entry name" value="TonB-dependent receptor, beta-barrel domain"/>
    <property type="match status" value="1"/>
</dbReference>
<feature type="chain" id="PRO_5045364142" evidence="7">
    <location>
        <begin position="26"/>
        <end position="803"/>
    </location>
</feature>
<evidence type="ECO:0000313" key="9">
    <source>
        <dbReference type="EMBL" id="MBS2100262.1"/>
    </source>
</evidence>
<dbReference type="InterPro" id="IPR037066">
    <property type="entry name" value="Plug_dom_sf"/>
</dbReference>
<dbReference type="SUPFAM" id="SSF49464">
    <property type="entry name" value="Carboxypeptidase regulatory domain-like"/>
    <property type="match status" value="1"/>
</dbReference>
<evidence type="ECO:0000256" key="7">
    <source>
        <dbReference type="SAM" id="SignalP"/>
    </source>
</evidence>
<name>A0ABS5JZC7_9BACT</name>
<dbReference type="EMBL" id="JAGUCO010000020">
    <property type="protein sequence ID" value="MBS2100262.1"/>
    <property type="molecule type" value="Genomic_DNA"/>
</dbReference>
<reference evidence="9 10" key="1">
    <citation type="journal article" date="2015" name="Int. J. Syst. Evol. Microbiol.">
        <title>Carboxylicivirga linearis sp. nov., isolated from a sea cucumber culture pond.</title>
        <authorList>
            <person name="Wang F.Q."/>
            <person name="Zhou Y.X."/>
            <person name="Lin X.Z."/>
            <person name="Chen G.J."/>
            <person name="Du Z.J."/>
        </authorList>
    </citation>
    <scope>NUCLEOTIDE SEQUENCE [LARGE SCALE GENOMIC DNA]</scope>
    <source>
        <strain evidence="9 10">FB218</strain>
    </source>
</reference>
<evidence type="ECO:0000256" key="5">
    <source>
        <dbReference type="ARBA" id="ARBA00023136"/>
    </source>
</evidence>
<comment type="subcellular location">
    <subcellularLocation>
        <location evidence="1">Cell outer membrane</location>
        <topology evidence="1">Multi-pass membrane protein</topology>
    </subcellularLocation>
</comment>
<dbReference type="SUPFAM" id="SSF56935">
    <property type="entry name" value="Porins"/>
    <property type="match status" value="1"/>
</dbReference>
<dbReference type="InterPro" id="IPR012910">
    <property type="entry name" value="Plug_dom"/>
</dbReference>
<dbReference type="Gene3D" id="2.170.130.10">
    <property type="entry name" value="TonB-dependent receptor, plug domain"/>
    <property type="match status" value="1"/>
</dbReference>
<evidence type="ECO:0000256" key="3">
    <source>
        <dbReference type="ARBA" id="ARBA00022452"/>
    </source>
</evidence>
<protein>
    <submittedName>
        <fullName evidence="9">TonB-dependent receptor</fullName>
    </submittedName>
</protein>
<gene>
    <name evidence="9" type="ORF">KEM10_18390</name>
</gene>
<dbReference type="Gene3D" id="2.60.40.1120">
    <property type="entry name" value="Carboxypeptidase-like, regulatory domain"/>
    <property type="match status" value="1"/>
</dbReference>
<dbReference type="Pfam" id="PF13715">
    <property type="entry name" value="CarbopepD_reg_2"/>
    <property type="match status" value="1"/>
</dbReference>
<evidence type="ECO:0000256" key="6">
    <source>
        <dbReference type="ARBA" id="ARBA00023237"/>
    </source>
</evidence>
<evidence type="ECO:0000313" key="10">
    <source>
        <dbReference type="Proteomes" id="UP000708576"/>
    </source>
</evidence>
<dbReference type="PANTHER" id="PTHR30069">
    <property type="entry name" value="TONB-DEPENDENT OUTER MEMBRANE RECEPTOR"/>
    <property type="match status" value="1"/>
</dbReference>
<dbReference type="PANTHER" id="PTHR30069:SF57">
    <property type="entry name" value="TONB-DEPENDENT RECEPTOR"/>
    <property type="match status" value="1"/>
</dbReference>
<keyword evidence="2" id="KW-0813">Transport</keyword>
<sequence>MNWSQLIKNLLLLAFLHLSVVNINAQTGVLKGQVRDAYTNKPIPFASVVIFNTTTGTMTDTLGRFEFRDLDPGFIRLQLSSLGYNSLITEEYNISQVRNTSVQIKLESATESLEEIRITASPYAVRPEAPVSLRRIGIDQIEKSAGANRDISKVLQSFPGVGSASTFRNDLFVRGGGPSENRFFIDGIEIPNINHFATQGATGGPVGILNVDFIREVDFYSSAFPAGKGNALSSVFEFKQIDVDVDKPTFKGTLGASEISLTTLAPLSEKTGLIASVRRSYLQFLFAALDLPFLPTFTDFQFKTETRIDDRNEISFLGIGAIDVFEFNDGASPTDENKYIIGYLPVNNQWNYTLGTSYKHYFENSYLSMFLSRNHLNNEAIKYDDNIEEPENLNLNYISDEIENKFRTEYTARPNQWTLNFGAGAEYINYYNRTYNRTFIDGQPSEINYKSELDFVKWSVFGSVSHPFFDNRLTLSGGVRMDANSYSSQMNNLLDQLSPRASLSYMILPEFYFNANVGRYYQNPSYTTMGYRNTEGDLVNKQNGLTYISSDHFVAGLELRPNDHSRMTLEGFYKLYDKYPFSVKDSISMASKGGDFGVVGDEEVTSTSKGKAYGFEALYRTKTNKGLNMIAAYTYVRSEFTDYKGDYIASAWDSRHLFTVTVNQTLKRNWSVGMKWRYVGGLPYTPYDEDKSSLKVAWDAQFRQYLDYSQYNTKRLEDFHQLDLRVDKTYNLKRMTLGFYIDIQNVYNNQSAQAPELIQQLDDNGESIVVNPDAPLNQQRYAMQELNGTSGTVLPTIGLLIEF</sequence>
<keyword evidence="5" id="KW-0472">Membrane</keyword>
<proteinExistence type="predicted"/>
<keyword evidence="9" id="KW-0675">Receptor</keyword>
<evidence type="ECO:0000259" key="8">
    <source>
        <dbReference type="Pfam" id="PF07715"/>
    </source>
</evidence>
<comment type="caution">
    <text evidence="9">The sequence shown here is derived from an EMBL/GenBank/DDBJ whole genome shotgun (WGS) entry which is preliminary data.</text>
</comment>
<keyword evidence="7" id="KW-0732">Signal</keyword>
<keyword evidence="3" id="KW-1134">Transmembrane beta strand</keyword>
<evidence type="ECO:0000256" key="2">
    <source>
        <dbReference type="ARBA" id="ARBA00022448"/>
    </source>
</evidence>
<dbReference type="Proteomes" id="UP000708576">
    <property type="component" value="Unassembled WGS sequence"/>
</dbReference>
<keyword evidence="4" id="KW-0812">Transmembrane</keyword>
<dbReference type="InterPro" id="IPR008969">
    <property type="entry name" value="CarboxyPept-like_regulatory"/>
</dbReference>
<dbReference type="Pfam" id="PF07715">
    <property type="entry name" value="Plug"/>
    <property type="match status" value="1"/>
</dbReference>
<keyword evidence="10" id="KW-1185">Reference proteome</keyword>
<feature type="domain" description="TonB-dependent receptor plug" evidence="8">
    <location>
        <begin position="128"/>
        <end position="224"/>
    </location>
</feature>
<feature type="signal peptide" evidence="7">
    <location>
        <begin position="1"/>
        <end position="25"/>
    </location>
</feature>